<dbReference type="GO" id="GO:0016491">
    <property type="term" value="F:oxidoreductase activity"/>
    <property type="evidence" value="ECO:0007669"/>
    <property type="project" value="UniProtKB-KW"/>
</dbReference>
<proteinExistence type="inferred from homology"/>
<feature type="domain" description="Gfo/Idh/MocA-like oxidoreductase N-terminal" evidence="3">
    <location>
        <begin position="6"/>
        <end position="122"/>
    </location>
</feature>
<dbReference type="GO" id="GO:0000166">
    <property type="term" value="F:nucleotide binding"/>
    <property type="evidence" value="ECO:0007669"/>
    <property type="project" value="InterPro"/>
</dbReference>
<name>A0A0C3HW18_9VIBR</name>
<evidence type="ECO:0000256" key="2">
    <source>
        <dbReference type="ARBA" id="ARBA00023002"/>
    </source>
</evidence>
<dbReference type="Pfam" id="PF22725">
    <property type="entry name" value="GFO_IDH_MocA_C3"/>
    <property type="match status" value="1"/>
</dbReference>
<feature type="domain" description="GFO/IDH/MocA-like oxidoreductase" evidence="4">
    <location>
        <begin position="133"/>
        <end position="248"/>
    </location>
</feature>
<dbReference type="Pfam" id="PF01408">
    <property type="entry name" value="GFO_IDH_MocA"/>
    <property type="match status" value="1"/>
</dbReference>
<dbReference type="EMBL" id="JXOK01000004">
    <property type="protein sequence ID" value="KIN12476.1"/>
    <property type="molecule type" value="Genomic_DNA"/>
</dbReference>
<dbReference type="AlphaFoldDB" id="A0A0C3HW18"/>
<keyword evidence="2" id="KW-0560">Oxidoreductase</keyword>
<comment type="caution">
    <text evidence="5">The sequence shown here is derived from an EMBL/GenBank/DDBJ whole genome shotgun (WGS) entry which is preliminary data.</text>
</comment>
<comment type="similarity">
    <text evidence="1">Belongs to the Gfo/Idh/MocA family.</text>
</comment>
<evidence type="ECO:0000256" key="1">
    <source>
        <dbReference type="ARBA" id="ARBA00010928"/>
    </source>
</evidence>
<dbReference type="InterPro" id="IPR050984">
    <property type="entry name" value="Gfo/Idh/MocA_domain"/>
</dbReference>
<dbReference type="Proteomes" id="UP000031977">
    <property type="component" value="Unassembled WGS sequence"/>
</dbReference>
<dbReference type="PANTHER" id="PTHR22604:SF105">
    <property type="entry name" value="TRANS-1,2-DIHYDROBENZENE-1,2-DIOL DEHYDROGENASE"/>
    <property type="match status" value="1"/>
</dbReference>
<evidence type="ECO:0000313" key="6">
    <source>
        <dbReference type="Proteomes" id="UP000031977"/>
    </source>
</evidence>
<dbReference type="PANTHER" id="PTHR22604">
    <property type="entry name" value="OXIDOREDUCTASES"/>
    <property type="match status" value="1"/>
</dbReference>
<dbReference type="RefSeq" id="WP_041153987.1">
    <property type="nucleotide sequence ID" value="NZ_CBCRVP010000022.1"/>
</dbReference>
<evidence type="ECO:0000259" key="4">
    <source>
        <dbReference type="Pfam" id="PF22725"/>
    </source>
</evidence>
<dbReference type="InterPro" id="IPR036291">
    <property type="entry name" value="NAD(P)-bd_dom_sf"/>
</dbReference>
<gene>
    <name evidence="5" type="ORF">SU60_01480</name>
</gene>
<evidence type="ECO:0000259" key="3">
    <source>
        <dbReference type="Pfam" id="PF01408"/>
    </source>
</evidence>
<evidence type="ECO:0000313" key="5">
    <source>
        <dbReference type="EMBL" id="KIN12476.1"/>
    </source>
</evidence>
<dbReference type="InterPro" id="IPR055170">
    <property type="entry name" value="GFO_IDH_MocA-like_dom"/>
</dbReference>
<dbReference type="SUPFAM" id="SSF51735">
    <property type="entry name" value="NAD(P)-binding Rossmann-fold domains"/>
    <property type="match status" value="1"/>
</dbReference>
<sequence>MTEKKFNWGIIAPGRIAHTFAKALDVVPNANLYAVASSNLERANSFAQEYECQHVYNDYRALIDDALVDAIYIANPHRFHFEWVKACLLAGKPVLCEKPLCVDEAQARELVELAEKRQVFLMEAVWTRFLPIWQQVSNWLGEKHIGDLRLLSSSFGFNVPRDENDRLLNNDLAGGALLDMGIYNLTMSQFVLQREPSVIVANGMIGETNVDERTSVILDYDGIGSQFTVSLNTTLDNSFTIYGSNGYIKIESMFWAGSKAVLCVAGEKEEVVERPFRATGFEYQIEEVMSCIAQGKLQSDVMSWQDTINTMKTMDEIRRQIGLEYPFLHHT</sequence>
<dbReference type="Gene3D" id="3.40.50.720">
    <property type="entry name" value="NAD(P)-binding Rossmann-like Domain"/>
    <property type="match status" value="1"/>
</dbReference>
<dbReference type="SUPFAM" id="SSF55347">
    <property type="entry name" value="Glyceraldehyde-3-phosphate dehydrogenase-like, C-terminal domain"/>
    <property type="match status" value="1"/>
</dbReference>
<accession>A0A0C3HW18</accession>
<reference evidence="5 6" key="1">
    <citation type="submission" date="2015-01" db="EMBL/GenBank/DDBJ databases">
        <title>Draft genome of Vibrio mytili type strain CAIM 528.</title>
        <authorList>
            <person name="Gonzalez-Castillo A."/>
            <person name="Gomez-Gil B."/>
            <person name="Enciso-Ibarra J."/>
        </authorList>
    </citation>
    <scope>NUCLEOTIDE SEQUENCE [LARGE SCALE GENOMIC DNA]</scope>
    <source>
        <strain evidence="5 6">CAIM 528</strain>
    </source>
</reference>
<dbReference type="Gene3D" id="3.30.360.10">
    <property type="entry name" value="Dihydrodipicolinate Reductase, domain 2"/>
    <property type="match status" value="1"/>
</dbReference>
<keyword evidence="6" id="KW-1185">Reference proteome</keyword>
<protein>
    <submittedName>
        <fullName evidence="5">Dehydrogenase</fullName>
    </submittedName>
</protein>
<dbReference type="InterPro" id="IPR000683">
    <property type="entry name" value="Gfo/Idh/MocA-like_OxRdtase_N"/>
</dbReference>
<dbReference type="STRING" id="50718.SU60_01480"/>
<organism evidence="5 6">
    <name type="scientific">Vibrio mytili</name>
    <dbReference type="NCBI Taxonomy" id="50718"/>
    <lineage>
        <taxon>Bacteria</taxon>
        <taxon>Pseudomonadati</taxon>
        <taxon>Pseudomonadota</taxon>
        <taxon>Gammaproteobacteria</taxon>
        <taxon>Vibrionales</taxon>
        <taxon>Vibrionaceae</taxon>
        <taxon>Vibrio</taxon>
    </lineage>
</organism>
<dbReference type="OrthoDB" id="9774191at2"/>